<reference evidence="1" key="1">
    <citation type="submission" date="2021-06" db="EMBL/GenBank/DDBJ databases">
        <authorList>
            <person name="Kallberg Y."/>
            <person name="Tangrot J."/>
            <person name="Rosling A."/>
        </authorList>
    </citation>
    <scope>NUCLEOTIDE SEQUENCE</scope>
    <source>
        <strain evidence="1">CL356</strain>
    </source>
</reference>
<accession>A0ACA9KJQ6</accession>
<protein>
    <submittedName>
        <fullName evidence="1">13551_t:CDS:1</fullName>
    </submittedName>
</protein>
<proteinExistence type="predicted"/>
<organism evidence="1 2">
    <name type="scientific">Acaulospora colombiana</name>
    <dbReference type="NCBI Taxonomy" id="27376"/>
    <lineage>
        <taxon>Eukaryota</taxon>
        <taxon>Fungi</taxon>
        <taxon>Fungi incertae sedis</taxon>
        <taxon>Mucoromycota</taxon>
        <taxon>Glomeromycotina</taxon>
        <taxon>Glomeromycetes</taxon>
        <taxon>Diversisporales</taxon>
        <taxon>Acaulosporaceae</taxon>
        <taxon>Acaulospora</taxon>
    </lineage>
</organism>
<evidence type="ECO:0000313" key="2">
    <source>
        <dbReference type="Proteomes" id="UP000789525"/>
    </source>
</evidence>
<dbReference type="EMBL" id="CAJVPT010002158">
    <property type="protein sequence ID" value="CAG8476617.1"/>
    <property type="molecule type" value="Genomic_DNA"/>
</dbReference>
<gene>
    <name evidence="1" type="ORF">ACOLOM_LOCUS1825</name>
</gene>
<sequence>MTRCLTNHHDQQKSGEISQCPVLQTPTEQNPSDKVERSDNPVSSDNDVKTESPSEEGGEIAPQDEDLVESEGPVVTEENKVKGGEVCDEKSPKEPLKIKVENINDNTLPESTLKPPQNNKRMHGEDDRNPEEKALKRQQLERNKNKDDDKLEHAVTPFDQKPITENIKPVLVDNDTELPNLLKALRNIHKKYYEEYDSQDVTREDGERRTPDLTKLIPHLKKQRGTEKVKEAKRKGNVFIVSKEWLDESIKKWERQPEKAFMIEESSPFEPPDLNSETTDVTDEEGIFPLNSEKFKEIDWIDVMKEIDDEIGESGDTSAFDESETESGTESNGRKRLKRNSEGQPRIGERPKRTKQSSPLRQSIMLDNAGFELSSESFYQHPESLDETQEDYQYENNEDYDPGNQSDEEYDPGDQSDDEDSDDEKFIHDFEEFLKEDGNGVEGDVFISHEKGD</sequence>
<name>A0ACA9KJQ6_9GLOM</name>
<evidence type="ECO:0000313" key="1">
    <source>
        <dbReference type="EMBL" id="CAG8476617.1"/>
    </source>
</evidence>
<keyword evidence="2" id="KW-1185">Reference proteome</keyword>
<dbReference type="Proteomes" id="UP000789525">
    <property type="component" value="Unassembled WGS sequence"/>
</dbReference>
<comment type="caution">
    <text evidence="1">The sequence shown here is derived from an EMBL/GenBank/DDBJ whole genome shotgun (WGS) entry which is preliminary data.</text>
</comment>